<sequence>MDVSVDVTSVCRVDVCLSVDVGTCCCGDEVCAASVTQREWYEYLLLWRWGVAEVGNVELRLFAREVIDADHWFVDGKVPFCVKTFISSSQLVFCVLLLNGSCCACEFREEEDCVSGELRLFPRAVIRVEHWIVDGKVPLGVKTFISSSQLAFCVVFLNAGILCFCMLVDILSVWISTEVRGVMYWVGQGKVGVWAA</sequence>
<protein>
    <submittedName>
        <fullName evidence="2">Uncharacterized protein</fullName>
    </submittedName>
</protein>
<keyword evidence="1" id="KW-1133">Transmembrane helix</keyword>
<dbReference type="Proteomes" id="UP000030763">
    <property type="component" value="Unassembled WGS sequence"/>
</dbReference>
<keyword evidence="1" id="KW-0472">Membrane</keyword>
<dbReference type="AlphaFoldDB" id="U6M7N1"/>
<keyword evidence="3" id="KW-1185">Reference proteome</keyword>
<gene>
    <name evidence="2" type="ORF">EMWEY_00055350</name>
</gene>
<evidence type="ECO:0000256" key="1">
    <source>
        <dbReference type="SAM" id="Phobius"/>
    </source>
</evidence>
<accession>U6M7N1</accession>
<dbReference type="GeneID" id="25339521"/>
<keyword evidence="1" id="KW-0812">Transmembrane</keyword>
<evidence type="ECO:0000313" key="3">
    <source>
        <dbReference type="Proteomes" id="UP000030763"/>
    </source>
</evidence>
<proteinExistence type="predicted"/>
<name>U6M7N1_EIMMA</name>
<feature type="transmembrane region" description="Helical" evidence="1">
    <location>
        <begin position="150"/>
        <end position="175"/>
    </location>
</feature>
<dbReference type="EMBL" id="HG720059">
    <property type="protein sequence ID" value="CDJ59058.1"/>
    <property type="molecule type" value="Genomic_DNA"/>
</dbReference>
<feature type="non-terminal residue" evidence="2">
    <location>
        <position position="196"/>
    </location>
</feature>
<organism evidence="2 3">
    <name type="scientific">Eimeria maxima</name>
    <name type="common">Coccidian parasite</name>
    <dbReference type="NCBI Taxonomy" id="5804"/>
    <lineage>
        <taxon>Eukaryota</taxon>
        <taxon>Sar</taxon>
        <taxon>Alveolata</taxon>
        <taxon>Apicomplexa</taxon>
        <taxon>Conoidasida</taxon>
        <taxon>Coccidia</taxon>
        <taxon>Eucoccidiorida</taxon>
        <taxon>Eimeriorina</taxon>
        <taxon>Eimeriidae</taxon>
        <taxon>Eimeria</taxon>
    </lineage>
</organism>
<dbReference type="RefSeq" id="XP_013335706.1">
    <property type="nucleotide sequence ID" value="XM_013480252.1"/>
</dbReference>
<dbReference type="VEuPathDB" id="ToxoDB:EMWEY_00055350"/>
<evidence type="ECO:0000313" key="2">
    <source>
        <dbReference type="EMBL" id="CDJ59058.1"/>
    </source>
</evidence>
<reference evidence="2" key="2">
    <citation type="submission" date="2013-10" db="EMBL/GenBank/DDBJ databases">
        <authorList>
            <person name="Aslett M."/>
        </authorList>
    </citation>
    <scope>NUCLEOTIDE SEQUENCE [LARGE SCALE GENOMIC DNA]</scope>
    <source>
        <strain evidence="2">Weybridge</strain>
    </source>
</reference>
<reference evidence="2" key="1">
    <citation type="submission" date="2013-10" db="EMBL/GenBank/DDBJ databases">
        <title>Genomic analysis of the causative agents of coccidiosis in chickens.</title>
        <authorList>
            <person name="Reid A.J."/>
            <person name="Blake D."/>
            <person name="Billington K."/>
            <person name="Browne H."/>
            <person name="Dunn M."/>
            <person name="Hung S."/>
            <person name="Kawahara F."/>
            <person name="Miranda-Saavedra D."/>
            <person name="Mourier T."/>
            <person name="Nagra H."/>
            <person name="Otto T.D."/>
            <person name="Rawlings N."/>
            <person name="Sanchez A."/>
            <person name="Sanders M."/>
            <person name="Subramaniam C."/>
            <person name="Tay Y."/>
            <person name="Dear P."/>
            <person name="Doerig C."/>
            <person name="Gruber A."/>
            <person name="Parkinson J."/>
            <person name="Shirley M."/>
            <person name="Wan K.L."/>
            <person name="Berriman M."/>
            <person name="Tomley F."/>
            <person name="Pain A."/>
        </authorList>
    </citation>
    <scope>NUCLEOTIDE SEQUENCE [LARGE SCALE GENOMIC DNA]</scope>
    <source>
        <strain evidence="2">Weybridge</strain>
    </source>
</reference>